<evidence type="ECO:0000313" key="3">
    <source>
        <dbReference type="EMBL" id="RNA36088.1"/>
    </source>
</evidence>
<evidence type="ECO:0000313" key="4">
    <source>
        <dbReference type="Proteomes" id="UP000276133"/>
    </source>
</evidence>
<comment type="caution">
    <text evidence="3">The sequence shown here is derived from an EMBL/GenBank/DDBJ whole genome shotgun (WGS) entry which is preliminary data.</text>
</comment>
<dbReference type="GO" id="GO:0007140">
    <property type="term" value="P:male meiotic nuclear division"/>
    <property type="evidence" value="ECO:0007669"/>
    <property type="project" value="InterPro"/>
</dbReference>
<feature type="domain" description="Protein kinase" evidence="2">
    <location>
        <begin position="176"/>
        <end position="470"/>
    </location>
</feature>
<feature type="repeat" description="ANK" evidence="1">
    <location>
        <begin position="42"/>
        <end position="74"/>
    </location>
</feature>
<dbReference type="InterPro" id="IPR001245">
    <property type="entry name" value="Ser-Thr/Tyr_kinase_cat_dom"/>
</dbReference>
<dbReference type="OrthoDB" id="5962695at2759"/>
<dbReference type="EMBL" id="REGN01001244">
    <property type="protein sequence ID" value="RNA36088.1"/>
    <property type="molecule type" value="Genomic_DNA"/>
</dbReference>
<sequence length="576" mass="65980">MADPTCSTSPLSQLHKFAYEGNKNKLKNLLKTEQNIDKLDQNGNTALYCACARGAKDCVKLLLEKSANPNERCQDNETPMHVAARYGHTKVLVLLLEYGGDLRLHDIHNRTPKTCAMQQENSALRRKTLALIEETRMNAQLQTNKTDAQKLSMLSITPKSRDELVNPCSVGFGILYKSTGEIGMPIFLPAIKENDLEHDYGGETFNNGAFMVYESMRWKELHVVTVKRLHSSIADQGHSDLLIEELKYFKKINHCPNILSIMGFCQYVNSEGLMLMFERVQVGSLFAVLHERPLSKRPKLKSICQIMMNVCDALIFLHQMNILHCYVSSHSIFLTNFHTAKLGNLEYAVEKSGDLARQRRTRVVENKMENCAYNWLAPEILENSIPTELSDMYSYCVVVWEMFECRIPWQSCDHIEIQHEMLIKGNMLPVDHEKIAFPFSRIVKDGFSNPIKRMGFEEVRGVLENYQMSLHSQSMSKVKLGRLYQRVPRAKANSVTGLETLNSDEVDKTSENSAEYIKCDAYRLLEEFYYLRNFDRFWKKIGFLQLFILKEIVIELNSSSSSSSSICSKDISILIN</sequence>
<evidence type="ECO:0000256" key="1">
    <source>
        <dbReference type="PROSITE-ProRule" id="PRU00023"/>
    </source>
</evidence>
<dbReference type="GO" id="GO:0005524">
    <property type="term" value="F:ATP binding"/>
    <property type="evidence" value="ECO:0007669"/>
    <property type="project" value="InterPro"/>
</dbReference>
<dbReference type="Gene3D" id="3.30.200.20">
    <property type="entry name" value="Phosphorylase Kinase, domain 1"/>
    <property type="match status" value="1"/>
</dbReference>
<dbReference type="InterPro" id="IPR011009">
    <property type="entry name" value="Kinase-like_dom_sf"/>
</dbReference>
<name>A0A3M7SKQ8_BRAPC</name>
<dbReference type="Pfam" id="PF12796">
    <property type="entry name" value="Ank_2"/>
    <property type="match status" value="1"/>
</dbReference>
<organism evidence="3 4">
    <name type="scientific">Brachionus plicatilis</name>
    <name type="common">Marine rotifer</name>
    <name type="synonym">Brachionus muelleri</name>
    <dbReference type="NCBI Taxonomy" id="10195"/>
    <lineage>
        <taxon>Eukaryota</taxon>
        <taxon>Metazoa</taxon>
        <taxon>Spiralia</taxon>
        <taxon>Gnathifera</taxon>
        <taxon>Rotifera</taxon>
        <taxon>Eurotatoria</taxon>
        <taxon>Monogononta</taxon>
        <taxon>Pseudotrocha</taxon>
        <taxon>Ploima</taxon>
        <taxon>Brachionidae</taxon>
        <taxon>Brachionus</taxon>
    </lineage>
</organism>
<keyword evidence="1" id="KW-0040">ANK repeat</keyword>
<dbReference type="PANTHER" id="PTHR23060:SF3">
    <property type="entry name" value="TESTIS EXPRESSED 14, INTERCELLULAR BRIDGE FORMING FACTOR"/>
    <property type="match status" value="1"/>
</dbReference>
<protein>
    <submittedName>
        <fullName evidence="3">Inactive serine threonine-kinase TEX14 isoform X3</fullName>
    </submittedName>
</protein>
<dbReference type="PIRSF" id="PIRSF000654">
    <property type="entry name" value="Integrin-linked_kinase"/>
    <property type="match status" value="1"/>
</dbReference>
<dbReference type="AlphaFoldDB" id="A0A3M7SKQ8"/>
<dbReference type="PROSITE" id="PS50297">
    <property type="entry name" value="ANK_REP_REGION"/>
    <property type="match status" value="2"/>
</dbReference>
<dbReference type="Gene3D" id="1.25.40.20">
    <property type="entry name" value="Ankyrin repeat-containing domain"/>
    <property type="match status" value="1"/>
</dbReference>
<dbReference type="PROSITE" id="PS50088">
    <property type="entry name" value="ANK_REPEAT"/>
    <property type="match status" value="2"/>
</dbReference>
<dbReference type="GO" id="GO:0007094">
    <property type="term" value="P:mitotic spindle assembly checkpoint signaling"/>
    <property type="evidence" value="ECO:0007669"/>
    <property type="project" value="InterPro"/>
</dbReference>
<dbReference type="InterPro" id="IPR039339">
    <property type="entry name" value="Tex14"/>
</dbReference>
<keyword evidence="3" id="KW-0808">Transferase</keyword>
<dbReference type="Gene3D" id="1.10.510.10">
    <property type="entry name" value="Transferase(Phosphotransferase) domain 1"/>
    <property type="match status" value="1"/>
</dbReference>
<dbReference type="GO" id="GO:0045171">
    <property type="term" value="C:intercellular bridge"/>
    <property type="evidence" value="ECO:0007669"/>
    <property type="project" value="TreeGrafter"/>
</dbReference>
<dbReference type="GO" id="GO:0030496">
    <property type="term" value="C:midbody"/>
    <property type="evidence" value="ECO:0007669"/>
    <property type="project" value="TreeGrafter"/>
</dbReference>
<reference evidence="3 4" key="1">
    <citation type="journal article" date="2018" name="Sci. Rep.">
        <title>Genomic signatures of local adaptation to the degree of environmental predictability in rotifers.</title>
        <authorList>
            <person name="Franch-Gras L."/>
            <person name="Hahn C."/>
            <person name="Garcia-Roger E.M."/>
            <person name="Carmona M.J."/>
            <person name="Serra M."/>
            <person name="Gomez A."/>
        </authorList>
    </citation>
    <scope>NUCLEOTIDE SEQUENCE [LARGE SCALE GENOMIC DNA]</scope>
    <source>
        <strain evidence="3">HYR1</strain>
    </source>
</reference>
<dbReference type="PANTHER" id="PTHR23060">
    <property type="entry name" value="TESTIS EXPRESSED GENE 14"/>
    <property type="match status" value="1"/>
</dbReference>
<evidence type="ECO:0000259" key="2">
    <source>
        <dbReference type="PROSITE" id="PS50011"/>
    </source>
</evidence>
<dbReference type="InterPro" id="IPR002110">
    <property type="entry name" value="Ankyrin_rpt"/>
</dbReference>
<dbReference type="STRING" id="10195.A0A3M7SKQ8"/>
<keyword evidence="4" id="KW-1185">Reference proteome</keyword>
<dbReference type="PROSITE" id="PS50011">
    <property type="entry name" value="PROTEIN_KINASE_DOM"/>
    <property type="match status" value="1"/>
</dbReference>
<dbReference type="GO" id="GO:0004672">
    <property type="term" value="F:protein kinase activity"/>
    <property type="evidence" value="ECO:0007669"/>
    <property type="project" value="InterPro"/>
</dbReference>
<dbReference type="SUPFAM" id="SSF56112">
    <property type="entry name" value="Protein kinase-like (PK-like)"/>
    <property type="match status" value="1"/>
</dbReference>
<dbReference type="GO" id="GO:0008608">
    <property type="term" value="P:attachment of spindle microtubules to kinetochore"/>
    <property type="evidence" value="ECO:0007669"/>
    <property type="project" value="InterPro"/>
</dbReference>
<dbReference type="InterPro" id="IPR000719">
    <property type="entry name" value="Prot_kinase_dom"/>
</dbReference>
<dbReference type="GO" id="GO:0051306">
    <property type="term" value="P:mitotic sister chromatid separation"/>
    <property type="evidence" value="ECO:0007669"/>
    <property type="project" value="InterPro"/>
</dbReference>
<dbReference type="SUPFAM" id="SSF48403">
    <property type="entry name" value="Ankyrin repeat"/>
    <property type="match status" value="1"/>
</dbReference>
<keyword evidence="3" id="KW-0418">Kinase</keyword>
<dbReference type="InterPro" id="IPR036770">
    <property type="entry name" value="Ankyrin_rpt-contain_sf"/>
</dbReference>
<dbReference type="SMART" id="SM00248">
    <property type="entry name" value="ANK"/>
    <property type="match status" value="3"/>
</dbReference>
<dbReference type="GO" id="GO:0043063">
    <property type="term" value="P:intercellular bridge organization"/>
    <property type="evidence" value="ECO:0007669"/>
    <property type="project" value="InterPro"/>
</dbReference>
<dbReference type="GO" id="GO:0000776">
    <property type="term" value="C:kinetochore"/>
    <property type="evidence" value="ECO:0007669"/>
    <property type="project" value="TreeGrafter"/>
</dbReference>
<dbReference type="Proteomes" id="UP000276133">
    <property type="component" value="Unassembled WGS sequence"/>
</dbReference>
<gene>
    <name evidence="3" type="ORF">BpHYR1_035009</name>
</gene>
<accession>A0A3M7SKQ8</accession>
<feature type="repeat" description="ANK" evidence="1">
    <location>
        <begin position="75"/>
        <end position="107"/>
    </location>
</feature>
<proteinExistence type="predicted"/>
<dbReference type="Pfam" id="PF07714">
    <property type="entry name" value="PK_Tyr_Ser-Thr"/>
    <property type="match status" value="1"/>
</dbReference>